<dbReference type="EMBL" id="BARJ01000005">
    <property type="protein sequence ID" value="GEM16530.1"/>
    <property type="molecule type" value="Genomic_DNA"/>
</dbReference>
<organism evidence="1 2">
    <name type="scientific">Gluconobacter oxydans NBRC 3293</name>
    <dbReference type="NCBI Taxonomy" id="1315969"/>
    <lineage>
        <taxon>Bacteria</taxon>
        <taxon>Pseudomonadati</taxon>
        <taxon>Pseudomonadota</taxon>
        <taxon>Alphaproteobacteria</taxon>
        <taxon>Acetobacterales</taxon>
        <taxon>Acetobacteraceae</taxon>
        <taxon>Gluconobacter</taxon>
    </lineage>
</organism>
<protein>
    <submittedName>
        <fullName evidence="1">Uncharacterized protein</fullName>
    </submittedName>
</protein>
<accession>A0A829X174</accession>
<comment type="caution">
    <text evidence="1">The sequence shown here is derived from an EMBL/GenBank/DDBJ whole genome shotgun (WGS) entry which is preliminary data.</text>
</comment>
<gene>
    <name evidence="1" type="ORF">NBRC3293_1027</name>
</gene>
<dbReference type="RefSeq" id="WP_172492386.1">
    <property type="nucleotide sequence ID" value="NZ_BARJ01000005.1"/>
</dbReference>
<name>A0A829X174_GLUOY</name>
<evidence type="ECO:0000313" key="1">
    <source>
        <dbReference type="EMBL" id="GEM16530.1"/>
    </source>
</evidence>
<proteinExistence type="predicted"/>
<reference evidence="1 2" key="1">
    <citation type="submission" date="2013-04" db="EMBL/GenBank/DDBJ databases">
        <title>Gluconobacter oxydans NBRC 3293 whole genome sequence.</title>
        <authorList>
            <person name="Matsutani M."/>
            <person name="Yakushi T."/>
            <person name="Matsushita K."/>
        </authorList>
    </citation>
    <scope>NUCLEOTIDE SEQUENCE [LARGE SCALE GENOMIC DNA]</scope>
    <source>
        <strain evidence="1 2">NBRC 3293</strain>
    </source>
</reference>
<evidence type="ECO:0000313" key="2">
    <source>
        <dbReference type="Proteomes" id="UP000484858"/>
    </source>
</evidence>
<dbReference type="Proteomes" id="UP000484858">
    <property type="component" value="Unassembled WGS sequence"/>
</dbReference>
<dbReference type="AlphaFoldDB" id="A0A829X174"/>
<sequence length="189" mass="20606">MSVGFASFRLGIAELAILGLVAPTQCDDLPEWSVEDMAVFRQAADLVLRNGENVPWPFRNGLDALTEARQVVENMESGWWPQVDVSGGLDDQGIIPVHDLTLPALWGAECLLARMAHRNLLASVPAVQAVELFIDRANDRLEALQACQREGRVADDVPSLEDACEDLSDALAEAGPVFMVWPYAKPEPA</sequence>